<evidence type="ECO:0000256" key="11">
    <source>
        <dbReference type="ARBA" id="ARBA00022989"/>
    </source>
</evidence>
<evidence type="ECO:0000256" key="9">
    <source>
        <dbReference type="ARBA" id="ARBA00022777"/>
    </source>
</evidence>
<dbReference type="GO" id="GO:0016020">
    <property type="term" value="C:membrane"/>
    <property type="evidence" value="ECO:0007669"/>
    <property type="project" value="UniProtKB-SubCell"/>
</dbReference>
<dbReference type="InterPro" id="IPR011009">
    <property type="entry name" value="Kinase-like_dom_sf"/>
</dbReference>
<evidence type="ECO:0000259" key="22">
    <source>
        <dbReference type="PROSITE" id="PS50011"/>
    </source>
</evidence>
<feature type="chain" id="PRO_5004931737" description="Receptor-like serine/threonine-protein kinase" evidence="21">
    <location>
        <begin position="25"/>
        <end position="788"/>
    </location>
</feature>
<evidence type="ECO:0000256" key="21">
    <source>
        <dbReference type="SAM" id="SignalP"/>
    </source>
</evidence>
<comment type="subcellular location">
    <subcellularLocation>
        <location evidence="1">Membrane</location>
        <topology evidence="1">Single-pass type I membrane protein</topology>
    </subcellularLocation>
</comment>
<dbReference type="GO" id="GO:0005524">
    <property type="term" value="F:ATP binding"/>
    <property type="evidence" value="ECO:0007669"/>
    <property type="project" value="UniProtKB-UniRule"/>
</dbReference>
<dbReference type="InterPro" id="IPR001245">
    <property type="entry name" value="Ser-Thr/Tyr_kinase_cat_dom"/>
</dbReference>
<dbReference type="Pfam" id="PF07714">
    <property type="entry name" value="PK_Tyr_Ser-Thr"/>
    <property type="match status" value="1"/>
</dbReference>
<dbReference type="PIRSF" id="PIRSF000641">
    <property type="entry name" value="SRK"/>
    <property type="match status" value="1"/>
</dbReference>
<dbReference type="KEGG" id="mnt:21400878"/>
<dbReference type="FunFam" id="3.30.200.20:FF:000059">
    <property type="entry name" value="S-receptor-like serine/threonine-protein kinase"/>
    <property type="match status" value="1"/>
</dbReference>
<dbReference type="PANTHER" id="PTHR47976:SF102">
    <property type="entry name" value="G-TYPE LECTIN S-RECEPTOR-LIKE SERINE_THREONINE-PROTEIN KINASE LECRK3"/>
    <property type="match status" value="1"/>
</dbReference>
<feature type="domain" description="Apple" evidence="24">
    <location>
        <begin position="338"/>
        <end position="418"/>
    </location>
</feature>
<dbReference type="GO" id="GO:0106310">
    <property type="term" value="F:protein serine kinase activity"/>
    <property type="evidence" value="ECO:0007669"/>
    <property type="project" value="RHEA"/>
</dbReference>
<evidence type="ECO:0000259" key="24">
    <source>
        <dbReference type="PROSITE" id="PS50948"/>
    </source>
</evidence>
<dbReference type="Pfam" id="PF00954">
    <property type="entry name" value="S_locus_glycop"/>
    <property type="match status" value="1"/>
</dbReference>
<feature type="transmembrane region" description="Helical" evidence="20">
    <location>
        <begin position="441"/>
        <end position="462"/>
    </location>
</feature>
<comment type="similarity">
    <text evidence="18">Belongs to the protein kinase superfamily. Ser/Thr protein kinase family.</text>
</comment>
<evidence type="ECO:0000259" key="23">
    <source>
        <dbReference type="PROSITE" id="PS50927"/>
    </source>
</evidence>
<keyword evidence="12 20" id="KW-0472">Membrane</keyword>
<evidence type="ECO:0000256" key="17">
    <source>
        <dbReference type="ARBA" id="ARBA00048679"/>
    </source>
</evidence>
<dbReference type="Pfam" id="PF01453">
    <property type="entry name" value="B_lectin"/>
    <property type="match status" value="1"/>
</dbReference>
<dbReference type="InterPro" id="IPR017441">
    <property type="entry name" value="Protein_kinase_ATP_BS"/>
</dbReference>
<keyword evidence="11 20" id="KW-1133">Transmembrane helix</keyword>
<dbReference type="InterPro" id="IPR001480">
    <property type="entry name" value="Bulb-type_lectin_dom"/>
</dbReference>
<organism evidence="25 26">
    <name type="scientific">Morus notabilis</name>
    <dbReference type="NCBI Taxonomy" id="981085"/>
    <lineage>
        <taxon>Eukaryota</taxon>
        <taxon>Viridiplantae</taxon>
        <taxon>Streptophyta</taxon>
        <taxon>Embryophyta</taxon>
        <taxon>Tracheophyta</taxon>
        <taxon>Spermatophyta</taxon>
        <taxon>Magnoliopsida</taxon>
        <taxon>eudicotyledons</taxon>
        <taxon>Gunneridae</taxon>
        <taxon>Pentapetalae</taxon>
        <taxon>rosids</taxon>
        <taxon>fabids</taxon>
        <taxon>Rosales</taxon>
        <taxon>Moraceae</taxon>
        <taxon>Moreae</taxon>
        <taxon>Morus</taxon>
    </lineage>
</organism>
<evidence type="ECO:0000256" key="19">
    <source>
        <dbReference type="PROSITE-ProRule" id="PRU10141"/>
    </source>
</evidence>
<dbReference type="InterPro" id="IPR003609">
    <property type="entry name" value="Pan_app"/>
</dbReference>
<keyword evidence="13" id="KW-1015">Disulfide bond</keyword>
<dbReference type="InterPro" id="IPR000719">
    <property type="entry name" value="Prot_kinase_dom"/>
</dbReference>
<evidence type="ECO:0000256" key="13">
    <source>
        <dbReference type="ARBA" id="ARBA00023157"/>
    </source>
</evidence>
<protein>
    <recommendedName>
        <fullName evidence="18">Receptor-like serine/threonine-protein kinase</fullName>
        <ecNumber evidence="18">2.7.11.1</ecNumber>
    </recommendedName>
</protein>
<dbReference type="PROSITE" id="PS50011">
    <property type="entry name" value="PROTEIN_KINASE_DOM"/>
    <property type="match status" value="1"/>
</dbReference>
<dbReference type="PANTHER" id="PTHR47976">
    <property type="entry name" value="G-TYPE LECTIN S-RECEPTOR-LIKE SERINE/THREONINE-PROTEIN KINASE SD2-5"/>
    <property type="match status" value="1"/>
</dbReference>
<dbReference type="Gene3D" id="2.90.10.10">
    <property type="entry name" value="Bulb-type lectin domain"/>
    <property type="match status" value="2"/>
</dbReference>
<dbReference type="InterPro" id="IPR024171">
    <property type="entry name" value="SRK-like_kinase"/>
</dbReference>
<gene>
    <name evidence="25" type="ORF">L484_017895</name>
</gene>
<evidence type="ECO:0000256" key="1">
    <source>
        <dbReference type="ARBA" id="ARBA00004479"/>
    </source>
</evidence>
<keyword evidence="4 18" id="KW-0808">Transferase</keyword>
<keyword evidence="2 18" id="KW-0723">Serine/threonine-protein kinase</keyword>
<dbReference type="FunFam" id="1.10.510.10:FF:000237">
    <property type="entry name" value="G-type lectin S-receptor-like serine/threonine-protein kinase"/>
    <property type="match status" value="1"/>
</dbReference>
<evidence type="ECO:0000256" key="10">
    <source>
        <dbReference type="ARBA" id="ARBA00022840"/>
    </source>
</evidence>
<evidence type="ECO:0000256" key="12">
    <source>
        <dbReference type="ARBA" id="ARBA00023136"/>
    </source>
</evidence>
<keyword evidence="5 20" id="KW-0812">Transmembrane</keyword>
<dbReference type="FunFam" id="2.90.10.10:FF:000013">
    <property type="entry name" value="G-type lectin S-receptor-like serine/threonine-protein kinase LECRK1"/>
    <property type="match status" value="1"/>
</dbReference>
<dbReference type="eggNOG" id="ENOG502QT6D">
    <property type="taxonomic scope" value="Eukaryota"/>
</dbReference>
<keyword evidence="7 25" id="KW-0430">Lectin</keyword>
<dbReference type="Gene3D" id="3.30.200.20">
    <property type="entry name" value="Phosphorylase Kinase, domain 1"/>
    <property type="match status" value="1"/>
</dbReference>
<sequence>MVEMSVATMLFFFLLIIQFSTIIAQKNDSSVSLGSSLSPGTNKSYWLSNSGQFAFGFYQQGNGFAVGIWFERTKEKTVVWTANRDDSPLPRDVILLLSDDGRLVVQSKQGKQLTISSDASQPAASASMLDSGNFVLYDSDSRIIWKSFDSQTDTLLPGQPLMARHMLFSSVSESNHSTGRFKLRMQGDGNLVQYPADYPANNNDKYYSYWASDTYGNKGVSLNLDIKGEVYLLNSTRVNVKTIFAGGNNLTDNVVYRLTLDVDGILRLYSHSLVQNSSWVVEWYSVENKCTPLGLCGLNSYCVLGEDEEPNCKCLPGFDLIDQRQGSSGCKRNLSTSCTSKNQNTPSVAELDGFIWENNSYSMVSAMSKNACKEECLRDSSCQVALFWNQQCNKLNSPVNYAKRPPENGVATTLIKVCNGSLASTDKQSIISHRGRRLTNILLGLGSTCFAAIMILLCVFLVRRSYFSPCQMVSSTRTLMAEEIPTLRSFTFKELQLATNGFNEQLGRGAFGTVFKGTLPNGQKAIAVKRLEKVATEGEVEFQNEMRSIGKTHHRNLLRLLGYCHEGTNRLLVYDYMSNGSLADFLFKSQVKPNWDQRVGIAFGIAKGILYLHEDCEHQILHCDINPNNILIDENHSPKIADFGLAKLLMPDQTRTITGIRGTRGFVAPEWHKNLPITAKADVYSFGIVLLVIICCRRSVDINLPDREAILVDWVHECFKRNEVRNLVQDEEVDAQELERMLRIGLWCIQEEPIVRPTMKNVVAMFEGTVNIPVPPYPNSDSGGFVES</sequence>
<evidence type="ECO:0000256" key="6">
    <source>
        <dbReference type="ARBA" id="ARBA00022729"/>
    </source>
</evidence>
<evidence type="ECO:0000313" key="25">
    <source>
        <dbReference type="EMBL" id="EXC19918.1"/>
    </source>
</evidence>
<keyword evidence="10 18" id="KW-0067">ATP-binding</keyword>
<dbReference type="EC" id="2.7.11.1" evidence="18"/>
<evidence type="ECO:0000256" key="16">
    <source>
        <dbReference type="ARBA" id="ARBA00047899"/>
    </source>
</evidence>
<evidence type="ECO:0000256" key="8">
    <source>
        <dbReference type="ARBA" id="ARBA00022741"/>
    </source>
</evidence>
<dbReference type="InterPro" id="IPR036426">
    <property type="entry name" value="Bulb-type_lectin_dom_sf"/>
</dbReference>
<keyword evidence="26" id="KW-1185">Reference proteome</keyword>
<accession>W9S089</accession>
<dbReference type="SMART" id="SM00108">
    <property type="entry name" value="B_lectin"/>
    <property type="match status" value="1"/>
</dbReference>
<evidence type="ECO:0000256" key="15">
    <source>
        <dbReference type="ARBA" id="ARBA00023180"/>
    </source>
</evidence>
<dbReference type="PROSITE" id="PS50927">
    <property type="entry name" value="BULB_LECTIN"/>
    <property type="match status" value="1"/>
</dbReference>
<evidence type="ECO:0000313" key="26">
    <source>
        <dbReference type="Proteomes" id="UP000030645"/>
    </source>
</evidence>
<dbReference type="PROSITE" id="PS50948">
    <property type="entry name" value="PAN"/>
    <property type="match status" value="1"/>
</dbReference>
<dbReference type="CDD" id="cd00028">
    <property type="entry name" value="B_lectin"/>
    <property type="match status" value="1"/>
</dbReference>
<evidence type="ECO:0000256" key="3">
    <source>
        <dbReference type="ARBA" id="ARBA00022536"/>
    </source>
</evidence>
<dbReference type="InterPro" id="IPR051343">
    <property type="entry name" value="G-type_lectin_kinases/EP1-like"/>
</dbReference>
<evidence type="ECO:0000256" key="7">
    <source>
        <dbReference type="ARBA" id="ARBA00022734"/>
    </source>
</evidence>
<name>W9S089_9ROSA</name>
<dbReference type="FunFam" id="2.90.10.10:FF:000026">
    <property type="entry name" value="Serine/threonine-protein kinase"/>
    <property type="match status" value="1"/>
</dbReference>
<dbReference type="STRING" id="981085.W9S089"/>
<feature type="domain" description="Bulb-type lectin" evidence="23">
    <location>
        <begin position="30"/>
        <end position="149"/>
    </location>
</feature>
<comment type="catalytic activity">
    <reaction evidence="16 18">
        <text>L-threonyl-[protein] + ATP = O-phospho-L-threonyl-[protein] + ADP + H(+)</text>
        <dbReference type="Rhea" id="RHEA:46608"/>
        <dbReference type="Rhea" id="RHEA-COMP:11060"/>
        <dbReference type="Rhea" id="RHEA-COMP:11605"/>
        <dbReference type="ChEBI" id="CHEBI:15378"/>
        <dbReference type="ChEBI" id="CHEBI:30013"/>
        <dbReference type="ChEBI" id="CHEBI:30616"/>
        <dbReference type="ChEBI" id="CHEBI:61977"/>
        <dbReference type="ChEBI" id="CHEBI:456216"/>
        <dbReference type="EC" id="2.7.11.1"/>
    </reaction>
</comment>
<feature type="binding site" evidence="19">
    <location>
        <position position="529"/>
    </location>
    <ligand>
        <name>ATP</name>
        <dbReference type="ChEBI" id="CHEBI:30616"/>
    </ligand>
</feature>
<dbReference type="PROSITE" id="PS00107">
    <property type="entry name" value="PROTEIN_KINASE_ATP"/>
    <property type="match status" value="1"/>
</dbReference>
<dbReference type="InterPro" id="IPR000858">
    <property type="entry name" value="S_locus_glycoprot_dom"/>
</dbReference>
<dbReference type="GO" id="GO:0004674">
    <property type="term" value="F:protein serine/threonine kinase activity"/>
    <property type="evidence" value="ECO:0007669"/>
    <property type="project" value="UniProtKB-KW"/>
</dbReference>
<keyword evidence="14 25" id="KW-0675">Receptor</keyword>
<dbReference type="GO" id="GO:0030246">
    <property type="term" value="F:carbohydrate binding"/>
    <property type="evidence" value="ECO:0007669"/>
    <property type="project" value="UniProtKB-KW"/>
</dbReference>
<dbReference type="FunFam" id="2.90.10.30:FF:000001">
    <property type="entry name" value="Serine/threonine-protein kinase"/>
    <property type="match status" value="1"/>
</dbReference>
<dbReference type="EMBL" id="KE345896">
    <property type="protein sequence ID" value="EXC19918.1"/>
    <property type="molecule type" value="Genomic_DNA"/>
</dbReference>
<dbReference type="Gene3D" id="1.10.510.10">
    <property type="entry name" value="Transferase(Phosphotransferase) domain 1"/>
    <property type="match status" value="1"/>
</dbReference>
<dbReference type="GO" id="GO:0048544">
    <property type="term" value="P:recognition of pollen"/>
    <property type="evidence" value="ECO:0007669"/>
    <property type="project" value="InterPro"/>
</dbReference>
<dbReference type="AlphaFoldDB" id="W9S089"/>
<keyword evidence="6 21" id="KW-0732">Signal</keyword>
<comment type="catalytic activity">
    <reaction evidence="17 18">
        <text>L-seryl-[protein] + ATP = O-phospho-L-seryl-[protein] + ADP + H(+)</text>
        <dbReference type="Rhea" id="RHEA:17989"/>
        <dbReference type="Rhea" id="RHEA-COMP:9863"/>
        <dbReference type="Rhea" id="RHEA-COMP:11604"/>
        <dbReference type="ChEBI" id="CHEBI:15378"/>
        <dbReference type="ChEBI" id="CHEBI:29999"/>
        <dbReference type="ChEBI" id="CHEBI:30616"/>
        <dbReference type="ChEBI" id="CHEBI:83421"/>
        <dbReference type="ChEBI" id="CHEBI:456216"/>
        <dbReference type="EC" id="2.7.11.1"/>
    </reaction>
</comment>
<feature type="signal peptide" evidence="21">
    <location>
        <begin position="1"/>
        <end position="24"/>
    </location>
</feature>
<dbReference type="SUPFAM" id="SSF56112">
    <property type="entry name" value="Protein kinase-like (PK-like)"/>
    <property type="match status" value="1"/>
</dbReference>
<dbReference type="OrthoDB" id="758220at2759"/>
<dbReference type="SUPFAM" id="SSF51110">
    <property type="entry name" value="alpha-D-mannose-specific plant lectins"/>
    <property type="match status" value="2"/>
</dbReference>
<evidence type="ECO:0000256" key="18">
    <source>
        <dbReference type="PIRNR" id="PIRNR000641"/>
    </source>
</evidence>
<keyword evidence="3" id="KW-0245">EGF-like domain</keyword>
<evidence type="ECO:0000256" key="5">
    <source>
        <dbReference type="ARBA" id="ARBA00022692"/>
    </source>
</evidence>
<evidence type="ECO:0000256" key="20">
    <source>
        <dbReference type="SAM" id="Phobius"/>
    </source>
</evidence>
<feature type="domain" description="Protein kinase" evidence="22">
    <location>
        <begin position="500"/>
        <end position="770"/>
    </location>
</feature>
<dbReference type="Proteomes" id="UP000030645">
    <property type="component" value="Unassembled WGS sequence"/>
</dbReference>
<keyword evidence="9 18" id="KW-0418">Kinase</keyword>
<proteinExistence type="inferred from homology"/>
<dbReference type="CDD" id="cd14066">
    <property type="entry name" value="STKc_IRAK"/>
    <property type="match status" value="1"/>
</dbReference>
<evidence type="ECO:0000256" key="2">
    <source>
        <dbReference type="ARBA" id="ARBA00022527"/>
    </source>
</evidence>
<keyword evidence="8 18" id="KW-0547">Nucleotide-binding</keyword>
<reference evidence="26" key="1">
    <citation type="submission" date="2013-01" db="EMBL/GenBank/DDBJ databases">
        <title>Draft Genome Sequence of a Mulberry Tree, Morus notabilis C.K. Schneid.</title>
        <authorList>
            <person name="He N."/>
            <person name="Zhao S."/>
        </authorList>
    </citation>
    <scope>NUCLEOTIDE SEQUENCE</scope>
</reference>
<keyword evidence="15" id="KW-0325">Glycoprotein</keyword>
<evidence type="ECO:0000256" key="14">
    <source>
        <dbReference type="ARBA" id="ARBA00023170"/>
    </source>
</evidence>
<evidence type="ECO:0000256" key="4">
    <source>
        <dbReference type="ARBA" id="ARBA00022679"/>
    </source>
</evidence>